<evidence type="ECO:0000256" key="4">
    <source>
        <dbReference type="ARBA" id="ARBA00022840"/>
    </source>
</evidence>
<keyword evidence="3 6" id="KW-0547">Nucleotide-binding</keyword>
<reference evidence="11" key="1">
    <citation type="submission" date="2011-02" db="EMBL/GenBank/DDBJ databases">
        <title>The Genome Sequence of Capsaspora owczarzaki ATCC 30864.</title>
        <authorList>
            <person name="Russ C."/>
            <person name="Cuomo C."/>
            <person name="Burger G."/>
            <person name="Gray M.W."/>
            <person name="Holland P.W.H."/>
            <person name="King N."/>
            <person name="Lang F.B.F."/>
            <person name="Roger A.J."/>
            <person name="Ruiz-Trillo I."/>
            <person name="Young S.K."/>
            <person name="Zeng Q."/>
            <person name="Gargeya S."/>
            <person name="Alvarado L."/>
            <person name="Berlin A."/>
            <person name="Chapman S.B."/>
            <person name="Chen Z."/>
            <person name="Freedman E."/>
            <person name="Gellesch M."/>
            <person name="Goldberg J."/>
            <person name="Griggs A."/>
            <person name="Gujja S."/>
            <person name="Heilman E."/>
            <person name="Heiman D."/>
            <person name="Howarth C."/>
            <person name="Mehta T."/>
            <person name="Neiman D."/>
            <person name="Pearson M."/>
            <person name="Roberts A."/>
            <person name="Saif S."/>
            <person name="Shea T."/>
            <person name="Shenoy N."/>
            <person name="Sisk P."/>
            <person name="Stolte C."/>
            <person name="Sykes S."/>
            <person name="White J."/>
            <person name="Yandava C."/>
            <person name="Haas B."/>
            <person name="Nusbaum C."/>
            <person name="Birren B."/>
        </authorList>
    </citation>
    <scope>NUCLEOTIDE SEQUENCE</scope>
    <source>
        <strain evidence="11">ATCC 30864</strain>
    </source>
</reference>
<evidence type="ECO:0000259" key="8">
    <source>
        <dbReference type="Pfam" id="PF16573"/>
    </source>
</evidence>
<organism evidence="10 11">
    <name type="scientific">Capsaspora owczarzaki (strain ATCC 30864)</name>
    <dbReference type="NCBI Taxonomy" id="595528"/>
    <lineage>
        <taxon>Eukaryota</taxon>
        <taxon>Filasterea</taxon>
        <taxon>Capsaspora</taxon>
    </lineage>
</organism>
<proteinExistence type="inferred from homology"/>
<keyword evidence="2 6" id="KW-0507">mRNA processing</keyword>
<protein>
    <recommendedName>
        <fullName evidence="6">Protein CLP1 homolog</fullName>
    </recommendedName>
</protein>
<dbReference type="Gene3D" id="3.40.50.300">
    <property type="entry name" value="P-loop containing nucleotide triphosphate hydrolases"/>
    <property type="match status" value="1"/>
</dbReference>
<dbReference type="OrthoDB" id="258143at2759"/>
<dbReference type="InterPro" id="IPR038239">
    <property type="entry name" value="Clp1_N_sf"/>
</dbReference>
<evidence type="ECO:0000256" key="3">
    <source>
        <dbReference type="ARBA" id="ARBA00022741"/>
    </source>
</evidence>
<evidence type="ECO:0000256" key="1">
    <source>
        <dbReference type="ARBA" id="ARBA00004123"/>
    </source>
</evidence>
<evidence type="ECO:0000259" key="9">
    <source>
        <dbReference type="Pfam" id="PF16575"/>
    </source>
</evidence>
<keyword evidence="4 6" id="KW-0067">ATP-binding</keyword>
<dbReference type="GO" id="GO:0005524">
    <property type="term" value="F:ATP binding"/>
    <property type="evidence" value="ECO:0007669"/>
    <property type="project" value="UniProtKB-UniRule"/>
</dbReference>
<dbReference type="GO" id="GO:0051731">
    <property type="term" value="F:polynucleotide 5'-hydroxyl-kinase activity"/>
    <property type="evidence" value="ECO:0007669"/>
    <property type="project" value="InterPro"/>
</dbReference>
<feature type="domain" description="Clp1 P-loop" evidence="9">
    <location>
        <begin position="124"/>
        <end position="314"/>
    </location>
</feature>
<feature type="domain" description="Clp1 N-terminal" evidence="8">
    <location>
        <begin position="19"/>
        <end position="108"/>
    </location>
</feature>
<dbReference type="GO" id="GO:0006388">
    <property type="term" value="P:tRNA splicing, via endonucleolytic cleavage and ligation"/>
    <property type="evidence" value="ECO:0007669"/>
    <property type="project" value="TreeGrafter"/>
</dbReference>
<dbReference type="InParanoid" id="A0A0D2VKI7"/>
<dbReference type="InterPro" id="IPR010655">
    <property type="entry name" value="Clp1_C"/>
</dbReference>
<evidence type="ECO:0000256" key="6">
    <source>
        <dbReference type="HAMAP-Rule" id="MF_03035"/>
    </source>
</evidence>
<dbReference type="InterPro" id="IPR027417">
    <property type="entry name" value="P-loop_NTPase"/>
</dbReference>
<dbReference type="Proteomes" id="UP000008743">
    <property type="component" value="Unassembled WGS sequence"/>
</dbReference>
<feature type="binding site" evidence="6">
    <location>
        <position position="64"/>
    </location>
    <ligand>
        <name>ATP</name>
        <dbReference type="ChEBI" id="CHEBI:30616"/>
    </ligand>
</feature>
<evidence type="ECO:0000313" key="11">
    <source>
        <dbReference type="Proteomes" id="UP000008743"/>
    </source>
</evidence>
<dbReference type="FunCoup" id="A0A0D2VKI7">
    <property type="interactions" value="473"/>
</dbReference>
<keyword evidence="5 6" id="KW-0539">Nucleus</keyword>
<dbReference type="InterPro" id="IPR032319">
    <property type="entry name" value="CLP1_P"/>
</dbReference>
<dbReference type="eggNOG" id="KOG2749">
    <property type="taxonomic scope" value="Eukaryota"/>
</dbReference>
<dbReference type="FunFam" id="2.60.120.1030:FF:000001">
    <property type="entry name" value="Protein CLP1 homolog 5"/>
    <property type="match status" value="1"/>
</dbReference>
<dbReference type="Pfam" id="PF16575">
    <property type="entry name" value="CLP1_P"/>
    <property type="match status" value="1"/>
</dbReference>
<accession>A0A0D2VKI7</accession>
<feature type="domain" description="Clp1 C-terminal" evidence="7">
    <location>
        <begin position="319"/>
        <end position="429"/>
    </location>
</feature>
<dbReference type="InterPro" id="IPR032324">
    <property type="entry name" value="Clp1_N"/>
</dbReference>
<dbReference type="OMA" id="VQYVNCH"/>
<evidence type="ECO:0000256" key="2">
    <source>
        <dbReference type="ARBA" id="ARBA00022664"/>
    </source>
</evidence>
<dbReference type="STRING" id="595528.A0A0D2VKI7"/>
<evidence type="ECO:0000313" key="10">
    <source>
        <dbReference type="EMBL" id="KJE90532.1"/>
    </source>
</evidence>
<dbReference type="PhylomeDB" id="A0A0D2VKI7"/>
<dbReference type="EMBL" id="KE346361">
    <property type="protein sequence ID" value="KJE90532.1"/>
    <property type="molecule type" value="Genomic_DNA"/>
</dbReference>
<keyword evidence="11" id="KW-1185">Reference proteome</keyword>
<dbReference type="InterPro" id="IPR038238">
    <property type="entry name" value="Clp1_C_sf"/>
</dbReference>
<sequence>MEADPPVLGADTTPPRSFTLNAQHELRVEIDNEKRATITVLSGTAEIFGTELAVDRAYTFSGAKLAVFSWHGATVQIAGPTEVAYVSKETPMTSYVNTHAALEQLRIAAERMGSQSGPRVLIAGAGDVGKSSLCKILLSYAARSGRRPLYVDLDVGQGSISVPGVMATALVEKPVDVEEGFSNHIPLLYHFGHLSPDNHSLYKSIMGRIATAVTRRCQSDAHTRHSGVIINTCGWIEGPGFQFIMSAIDLFQVDVVLTIDSERLHHDIATAVNSSGTNNQVAVVSLPKSGGVVSRPQVFRRKTRNERVKQYFYGIKNDLFPSRTTIKLNDFVFVRIGAPPVPASCLPLGETPANNELKVITVTPSTDLLYTVLSVSASPQVPSNLQSLVDTNVLGFVFVAAVNMDKKELTILAPSIGRLPSNVLIVSAVKCEMQL</sequence>
<comment type="subcellular location">
    <subcellularLocation>
        <location evidence="1 6">Nucleus</location>
    </subcellularLocation>
</comment>
<dbReference type="Gene3D" id="2.40.30.330">
    <property type="entry name" value="Pre-mRNA cleavage complex subunit Clp1, C-terminal domain"/>
    <property type="match status" value="1"/>
</dbReference>
<dbReference type="InterPro" id="IPR028606">
    <property type="entry name" value="Clp1"/>
</dbReference>
<feature type="binding site" evidence="6">
    <location>
        <begin position="127"/>
        <end position="132"/>
    </location>
    <ligand>
        <name>ATP</name>
        <dbReference type="ChEBI" id="CHEBI:30616"/>
    </ligand>
</feature>
<dbReference type="CDD" id="cd01983">
    <property type="entry name" value="SIMIBI"/>
    <property type="match status" value="1"/>
</dbReference>
<name>A0A0D2VKI7_CAPO3</name>
<dbReference type="Pfam" id="PF06807">
    <property type="entry name" value="Clp1"/>
    <property type="match status" value="1"/>
</dbReference>
<dbReference type="Gene3D" id="2.60.120.1030">
    <property type="entry name" value="Clp1, DNA binding domain"/>
    <property type="match status" value="1"/>
</dbReference>
<comment type="function">
    <text evidence="6">Required for endonucleolytic cleavage during polyadenylation-dependent pre-mRNA 3'-end formation.</text>
</comment>
<dbReference type="InterPro" id="IPR045116">
    <property type="entry name" value="Clp1/Grc3"/>
</dbReference>
<dbReference type="GO" id="GO:0031124">
    <property type="term" value="P:mRNA 3'-end processing"/>
    <property type="evidence" value="ECO:0007669"/>
    <property type="project" value="UniProtKB-UniRule"/>
</dbReference>
<comment type="similarity">
    <text evidence="6">Belongs to the Clp1 family. Clp1 subfamily.</text>
</comment>
<dbReference type="GO" id="GO:0005849">
    <property type="term" value="C:mRNA cleavage factor complex"/>
    <property type="evidence" value="ECO:0007669"/>
    <property type="project" value="InterPro"/>
</dbReference>
<dbReference type="PANTHER" id="PTHR12755:SF6">
    <property type="entry name" value="POLYRIBONUCLEOTIDE 5'-HYDROXYL-KINASE CLP1"/>
    <property type="match status" value="1"/>
</dbReference>
<dbReference type="Pfam" id="PF16573">
    <property type="entry name" value="CLP1_N"/>
    <property type="match status" value="1"/>
</dbReference>
<evidence type="ECO:0000259" key="7">
    <source>
        <dbReference type="Pfam" id="PF06807"/>
    </source>
</evidence>
<dbReference type="AlphaFoldDB" id="A0A0D2VKI7"/>
<dbReference type="SUPFAM" id="SSF52540">
    <property type="entry name" value="P-loop containing nucleoside triphosphate hydrolases"/>
    <property type="match status" value="1"/>
</dbReference>
<dbReference type="PANTHER" id="PTHR12755">
    <property type="entry name" value="CLEAVAGE/POLYADENYLATION FACTOR IA SUBUNIT CLP1P"/>
    <property type="match status" value="1"/>
</dbReference>
<dbReference type="RefSeq" id="XP_004364705.1">
    <property type="nucleotide sequence ID" value="XM_004364648.2"/>
</dbReference>
<feature type="binding site" evidence="6">
    <location>
        <position position="25"/>
    </location>
    <ligand>
        <name>ATP</name>
        <dbReference type="ChEBI" id="CHEBI:30616"/>
    </ligand>
</feature>
<evidence type="ECO:0000256" key="5">
    <source>
        <dbReference type="ARBA" id="ARBA00023242"/>
    </source>
</evidence>
<dbReference type="HAMAP" id="MF_03035">
    <property type="entry name" value="Clp1"/>
    <property type="match status" value="1"/>
</dbReference>
<gene>
    <name evidence="10" type="ORF">CAOG_001837</name>
</gene>